<dbReference type="PANTHER" id="PTHR43466">
    <property type="entry name" value="2-OXO-4-HYDROXY-4-CARBOXY-5-UREIDOIMIDAZOLINE DECARBOXYLASE-RELATED"/>
    <property type="match status" value="1"/>
</dbReference>
<dbReference type="EMBL" id="SDMP01000019">
    <property type="protein sequence ID" value="RYQ91825.1"/>
    <property type="molecule type" value="Genomic_DNA"/>
</dbReference>
<evidence type="ECO:0000256" key="3">
    <source>
        <dbReference type="ARBA" id="ARBA00012257"/>
    </source>
</evidence>
<dbReference type="GO" id="GO:0005777">
    <property type="term" value="C:peroxisome"/>
    <property type="evidence" value="ECO:0007669"/>
    <property type="project" value="TreeGrafter"/>
</dbReference>
<keyword evidence="4" id="KW-0659">Purine metabolism</keyword>
<evidence type="ECO:0000256" key="2">
    <source>
        <dbReference type="ARBA" id="ARBA00004754"/>
    </source>
</evidence>
<proteinExistence type="predicted"/>
<gene>
    <name evidence="8" type="ORF">Ahy_B09g097861</name>
</gene>
<comment type="caution">
    <text evidence="8">The sequence shown here is derived from an EMBL/GenBank/DDBJ whole genome shotgun (WGS) entry which is preliminary data.</text>
</comment>
<dbReference type="STRING" id="3818.A0A444XQK3"/>
<dbReference type="Pfam" id="PF09349">
    <property type="entry name" value="OHCU_decarbox"/>
    <property type="match status" value="1"/>
</dbReference>
<feature type="domain" description="Oxo-4-hydroxy-4-carboxy-5-ureidoimidazoline decarboxylase" evidence="7">
    <location>
        <begin position="3"/>
        <end position="52"/>
    </location>
</feature>
<dbReference type="Proteomes" id="UP000289738">
    <property type="component" value="Chromosome B09"/>
</dbReference>
<comment type="catalytic activity">
    <reaction evidence="1">
        <text>5-hydroxy-2-oxo-4-ureido-2,5-dihydro-1H-imidazole-5-carboxylate + H(+) = (S)-allantoin + CO2</text>
        <dbReference type="Rhea" id="RHEA:26301"/>
        <dbReference type="ChEBI" id="CHEBI:15378"/>
        <dbReference type="ChEBI" id="CHEBI:15678"/>
        <dbReference type="ChEBI" id="CHEBI:16526"/>
        <dbReference type="ChEBI" id="CHEBI:58639"/>
        <dbReference type="EC" id="4.1.1.97"/>
    </reaction>
</comment>
<dbReference type="GO" id="GO:0019628">
    <property type="term" value="P:urate catabolic process"/>
    <property type="evidence" value="ECO:0007669"/>
    <property type="project" value="TreeGrafter"/>
</dbReference>
<evidence type="ECO:0000256" key="5">
    <source>
        <dbReference type="ARBA" id="ARBA00022793"/>
    </source>
</evidence>
<dbReference type="EC" id="4.1.1.97" evidence="3"/>
<dbReference type="GO" id="GO:0051997">
    <property type="term" value="F:2-oxo-4-hydroxy-4-carboxy-5-ureidoimidazoline decarboxylase activity"/>
    <property type="evidence" value="ECO:0007669"/>
    <property type="project" value="UniProtKB-EC"/>
</dbReference>
<reference evidence="8 9" key="1">
    <citation type="submission" date="2019-01" db="EMBL/GenBank/DDBJ databases">
        <title>Sequencing of cultivated peanut Arachis hypogaea provides insights into genome evolution and oil improvement.</title>
        <authorList>
            <person name="Chen X."/>
        </authorList>
    </citation>
    <scope>NUCLEOTIDE SEQUENCE [LARGE SCALE GENOMIC DNA]</scope>
    <source>
        <strain evidence="9">cv. Fuhuasheng</strain>
        <tissue evidence="8">Leaves</tissue>
    </source>
</reference>
<evidence type="ECO:0000313" key="9">
    <source>
        <dbReference type="Proteomes" id="UP000289738"/>
    </source>
</evidence>
<dbReference type="Gene3D" id="1.10.3330.10">
    <property type="entry name" value="Oxo-4-hydroxy-4-carboxy-5-ureidoimidazoline decarboxylase"/>
    <property type="match status" value="1"/>
</dbReference>
<dbReference type="InterPro" id="IPR036778">
    <property type="entry name" value="OHCU_decarboxylase_sf"/>
</dbReference>
<dbReference type="InterPro" id="IPR018020">
    <property type="entry name" value="OHCU_decarboxylase"/>
</dbReference>
<dbReference type="SUPFAM" id="SSF158694">
    <property type="entry name" value="UraD-Like"/>
    <property type="match status" value="1"/>
</dbReference>
<protein>
    <recommendedName>
        <fullName evidence="3">2-oxo-4-hydroxy-4-carboxy-5-ureidoimidazoline decarboxylase</fullName>
        <ecNumber evidence="3">4.1.1.97</ecNumber>
    </recommendedName>
</protein>
<dbReference type="PANTHER" id="PTHR43466:SF1">
    <property type="entry name" value="2-OXO-4-HYDROXY-4-CARBOXY-5-UREIDOIMIDAZOLINE DECARBOXYLASE-RELATED"/>
    <property type="match status" value="1"/>
</dbReference>
<evidence type="ECO:0000259" key="7">
    <source>
        <dbReference type="Pfam" id="PF09349"/>
    </source>
</evidence>
<organism evidence="8 9">
    <name type="scientific">Arachis hypogaea</name>
    <name type="common">Peanut</name>
    <dbReference type="NCBI Taxonomy" id="3818"/>
    <lineage>
        <taxon>Eukaryota</taxon>
        <taxon>Viridiplantae</taxon>
        <taxon>Streptophyta</taxon>
        <taxon>Embryophyta</taxon>
        <taxon>Tracheophyta</taxon>
        <taxon>Spermatophyta</taxon>
        <taxon>Magnoliopsida</taxon>
        <taxon>eudicotyledons</taxon>
        <taxon>Gunneridae</taxon>
        <taxon>Pentapetalae</taxon>
        <taxon>rosids</taxon>
        <taxon>fabids</taxon>
        <taxon>Fabales</taxon>
        <taxon>Fabaceae</taxon>
        <taxon>Papilionoideae</taxon>
        <taxon>50 kb inversion clade</taxon>
        <taxon>dalbergioids sensu lato</taxon>
        <taxon>Dalbergieae</taxon>
        <taxon>Pterocarpus clade</taxon>
        <taxon>Arachis</taxon>
    </lineage>
</organism>
<accession>A0A444XQK3</accession>
<name>A0A444XQK3_ARAHY</name>
<keyword evidence="6" id="KW-0456">Lyase</keyword>
<evidence type="ECO:0000256" key="4">
    <source>
        <dbReference type="ARBA" id="ARBA00022631"/>
    </source>
</evidence>
<evidence type="ECO:0000256" key="1">
    <source>
        <dbReference type="ARBA" id="ARBA00001163"/>
    </source>
</evidence>
<evidence type="ECO:0000313" key="8">
    <source>
        <dbReference type="EMBL" id="RYQ91825.1"/>
    </source>
</evidence>
<dbReference type="GO" id="GO:0006144">
    <property type="term" value="P:purine nucleobase metabolic process"/>
    <property type="evidence" value="ECO:0007669"/>
    <property type="project" value="UniProtKB-KW"/>
</dbReference>
<keyword evidence="5" id="KW-0210">Decarboxylase</keyword>
<evidence type="ECO:0000256" key="6">
    <source>
        <dbReference type="ARBA" id="ARBA00023239"/>
    </source>
</evidence>
<sequence>MLELHEWGSMYANKFGYVFVTCAYGKISKDILAELKTRFTNKHAVELDITSQQEEIKYIELQITKLLTRKSPQTTNKGDVLPEYSSKIVLGSLDGEESDSEDNLVDISFVGMDISMQFDLNKVLKEDKKTLENHQRQDYIHAMKRCFNLNKKPWYGDDISDIVRREGHRFLTEYFSLGQYNVEEKF</sequence>
<comment type="pathway">
    <text evidence="2">Purine metabolism; urate degradation; (S)-allantoin from urate: step 3/3.</text>
</comment>
<dbReference type="AlphaFoldDB" id="A0A444XQK3"/>
<keyword evidence="9" id="KW-1185">Reference proteome</keyword>